<reference evidence="2" key="2">
    <citation type="journal article" date="2021" name="PeerJ">
        <title>Extensive microbial diversity within the chicken gut microbiome revealed by metagenomics and culture.</title>
        <authorList>
            <person name="Gilroy R."/>
            <person name="Ravi A."/>
            <person name="Getino M."/>
            <person name="Pursley I."/>
            <person name="Horton D.L."/>
            <person name="Alikhan N.F."/>
            <person name="Baker D."/>
            <person name="Gharbi K."/>
            <person name="Hall N."/>
            <person name="Watson M."/>
            <person name="Adriaenssens E.M."/>
            <person name="Foster-Nyarko E."/>
            <person name="Jarju S."/>
            <person name="Secka A."/>
            <person name="Antonio M."/>
            <person name="Oren A."/>
            <person name="Chaudhuri R.R."/>
            <person name="La Ragione R."/>
            <person name="Hildebrand F."/>
            <person name="Pallen M.J."/>
        </authorList>
    </citation>
    <scope>NUCLEOTIDE SEQUENCE</scope>
    <source>
        <strain evidence="2">G3-3990</strain>
    </source>
</reference>
<gene>
    <name evidence="2" type="ORF">IAA73_11470</name>
</gene>
<dbReference type="AlphaFoldDB" id="A0A9D9HWI9"/>
<dbReference type="InterPro" id="IPR021458">
    <property type="entry name" value="Rv0495c"/>
</dbReference>
<dbReference type="Pfam" id="PF11307">
    <property type="entry name" value="DUF3109"/>
    <property type="match status" value="1"/>
</dbReference>
<comment type="similarity">
    <text evidence="1">Belongs to the Rv0495c family.</text>
</comment>
<name>A0A9D9HWI9_9BACT</name>
<dbReference type="Proteomes" id="UP000823641">
    <property type="component" value="Unassembled WGS sequence"/>
</dbReference>
<evidence type="ECO:0000313" key="3">
    <source>
        <dbReference type="Proteomes" id="UP000823641"/>
    </source>
</evidence>
<sequence length="194" mass="22278">MLQIDNTIISFDVLEEQFLCDLNTCKGICCIEGDAGAPLEKEEVEIIKNILPVIWDDLTDASKAVIEKQGVCYIDQEGDTVTSIVNGAECVFTYTDENGICKCAIEKAYREGKIDFYKPISCHLYPIRLQQYNKFTGISYHQWKICECARICGRKAQLPVYKFLKEPLIRKFGQEWYNQLEIAAEELKKARKNK</sequence>
<reference evidence="2" key="1">
    <citation type="submission" date="2020-10" db="EMBL/GenBank/DDBJ databases">
        <authorList>
            <person name="Gilroy R."/>
        </authorList>
    </citation>
    <scope>NUCLEOTIDE SEQUENCE</scope>
    <source>
        <strain evidence="2">G3-3990</strain>
    </source>
</reference>
<proteinExistence type="inferred from homology"/>
<protein>
    <submittedName>
        <fullName evidence="2">DUF3109 family protein</fullName>
    </submittedName>
</protein>
<evidence type="ECO:0000256" key="1">
    <source>
        <dbReference type="ARBA" id="ARBA00093770"/>
    </source>
</evidence>
<comment type="caution">
    <text evidence="2">The sequence shown here is derived from an EMBL/GenBank/DDBJ whole genome shotgun (WGS) entry which is preliminary data.</text>
</comment>
<evidence type="ECO:0000313" key="2">
    <source>
        <dbReference type="EMBL" id="MBO8460929.1"/>
    </source>
</evidence>
<accession>A0A9D9HWI9</accession>
<dbReference type="EMBL" id="JADIMG010000105">
    <property type="protein sequence ID" value="MBO8460929.1"/>
    <property type="molecule type" value="Genomic_DNA"/>
</dbReference>
<organism evidence="2 3">
    <name type="scientific">Candidatus Gallipaludibacter merdavium</name>
    <dbReference type="NCBI Taxonomy" id="2840839"/>
    <lineage>
        <taxon>Bacteria</taxon>
        <taxon>Pseudomonadati</taxon>
        <taxon>Bacteroidota</taxon>
        <taxon>Bacteroidia</taxon>
        <taxon>Bacteroidales</taxon>
        <taxon>Candidatus Gallipaludibacter</taxon>
    </lineage>
</organism>